<evidence type="ECO:0000256" key="7">
    <source>
        <dbReference type="ARBA" id="ARBA00022660"/>
    </source>
</evidence>
<dbReference type="GO" id="GO:0005506">
    <property type="term" value="F:iron ion binding"/>
    <property type="evidence" value="ECO:0007669"/>
    <property type="project" value="UniProtKB-UniRule"/>
</dbReference>
<keyword evidence="15 17" id="KW-0472">Membrane</keyword>
<evidence type="ECO:0000256" key="9">
    <source>
        <dbReference type="ARBA" id="ARBA00022723"/>
    </source>
</evidence>
<dbReference type="SUPFAM" id="SSF46626">
    <property type="entry name" value="Cytochrome c"/>
    <property type="match status" value="2"/>
</dbReference>
<keyword evidence="13 17" id="KW-1133">Transmembrane helix</keyword>
<evidence type="ECO:0000256" key="13">
    <source>
        <dbReference type="ARBA" id="ARBA00022989"/>
    </source>
</evidence>
<reference evidence="21 22" key="1">
    <citation type="journal article" date="2014" name="Int. J. Syst. Evol. Microbiol.">
        <title>Description of Galbitalea soli gen. nov., sp. nov., and Frondihabitans sucicola sp. nov.</title>
        <authorList>
            <person name="Kim S.J."/>
            <person name="Lim J.M."/>
            <person name="Ahn J.H."/>
            <person name="Weon H.Y."/>
            <person name="Hamada M."/>
            <person name="Suzuki K."/>
            <person name="Ahn T.Y."/>
            <person name="Kwon S.W."/>
        </authorList>
    </citation>
    <scope>NUCLEOTIDE SEQUENCE [LARGE SCALE GENOMIC DNA]</scope>
    <source>
        <strain evidence="21 22">NBRC 108727</strain>
    </source>
</reference>
<keyword evidence="7 17" id="KW-0679">Respiratory chain</keyword>
<dbReference type="Pfam" id="PF00034">
    <property type="entry name" value="Cytochrom_C"/>
    <property type="match status" value="1"/>
</dbReference>
<dbReference type="EMBL" id="JAAGWZ010000001">
    <property type="protein sequence ID" value="NEM90035.1"/>
    <property type="molecule type" value="Genomic_DNA"/>
</dbReference>
<evidence type="ECO:0000256" key="18">
    <source>
        <dbReference type="PIRSR" id="PIRSR000007-50"/>
    </source>
</evidence>
<keyword evidence="22" id="KW-1185">Reference proteome</keyword>
<comment type="PTM">
    <text evidence="18">Binds 2 heme c groups covalently per subunit.</text>
</comment>
<accession>A0A7C9TNH7</accession>
<dbReference type="InterPro" id="IPR036909">
    <property type="entry name" value="Cyt_c-like_dom_sf"/>
</dbReference>
<dbReference type="Pfam" id="PF13442">
    <property type="entry name" value="Cytochrome_CBB3"/>
    <property type="match status" value="1"/>
</dbReference>
<sequence length="268" mass="27714">MAKSTPLQSKKQRPARRSKLASIALITIGLLATGGAYALFTTSATADTTAGSEQLISQGSKLFAANCATCHGMNLEGTKAGPSLLGVGAASVEFQVSTGRMPLAQSGPQAQEKPSQFTTEQTKALYTFVASKAPGPGIPDKTYLGGNGNAAKGAELFRINCAMCHNVAGAGGALTQGKYAPALTGVTAQHIYEAMVTGPQNMPVFNDKNISPTDKANIITYLKYLDQNPSPGGFDLGNLGPVSEGLFLWIFGLGTIIGVTVWLTAKAN</sequence>
<feature type="binding site" description="covalent" evidence="18">
    <location>
        <position position="164"/>
    </location>
    <ligand>
        <name>heme c</name>
        <dbReference type="ChEBI" id="CHEBI:61717"/>
        <label>2</label>
    </ligand>
</feature>
<dbReference type="PANTHER" id="PTHR33751:SF13">
    <property type="entry name" value="CYTOCHROME BC1 COMPLEX CYTOCHROME C SUBUNIT"/>
    <property type="match status" value="1"/>
</dbReference>
<keyword evidence="12 17" id="KW-0249">Electron transport</keyword>
<dbReference type="PROSITE" id="PS51007">
    <property type="entry name" value="CYTC"/>
    <property type="match status" value="1"/>
</dbReference>
<feature type="binding site" description="covalent" evidence="18">
    <location>
        <position position="161"/>
    </location>
    <ligand>
        <name>heme c</name>
        <dbReference type="ChEBI" id="CHEBI:61717"/>
        <label>2</label>
    </ligand>
</feature>
<comment type="subunit">
    <text evidence="17">The cytochrome bc1 complex is composed of a cytochrome b (QcrB), the Rieske iron-sulfur protein (QcrA) and a diheme cytochrome c (QcrC) subunit.</text>
</comment>
<evidence type="ECO:0000256" key="4">
    <source>
        <dbReference type="ARBA" id="ARBA00022448"/>
    </source>
</evidence>
<comment type="caution">
    <text evidence="21">The sequence shown here is derived from an EMBL/GenBank/DDBJ whole genome shotgun (WGS) entry which is preliminary data.</text>
</comment>
<dbReference type="InterPro" id="IPR050597">
    <property type="entry name" value="Cytochrome_c_Oxidase_Subunit"/>
</dbReference>
<evidence type="ECO:0000256" key="19">
    <source>
        <dbReference type="PIRSR" id="PIRSR000007-51"/>
    </source>
</evidence>
<evidence type="ECO:0000256" key="17">
    <source>
        <dbReference type="PIRNR" id="PIRNR000007"/>
    </source>
</evidence>
<keyword evidence="14 17" id="KW-0408">Iron</keyword>
<evidence type="ECO:0000256" key="10">
    <source>
        <dbReference type="ARBA" id="ARBA00022737"/>
    </source>
</evidence>
<evidence type="ECO:0000256" key="8">
    <source>
        <dbReference type="ARBA" id="ARBA00022692"/>
    </source>
</evidence>
<feature type="binding site" description="covalent" evidence="18">
    <location>
        <position position="67"/>
    </location>
    <ligand>
        <name>heme c</name>
        <dbReference type="ChEBI" id="CHEBI:61717"/>
        <label>1</label>
    </ligand>
</feature>
<comment type="catalytic activity">
    <reaction evidence="16 17">
        <text>a quinol + 2 Fe(III)-[cytochrome c](out) = a quinone + 2 Fe(II)-[cytochrome c](out) + 2 H(+)(out)</text>
        <dbReference type="Rhea" id="RHEA:11484"/>
        <dbReference type="Rhea" id="RHEA-COMP:10350"/>
        <dbReference type="Rhea" id="RHEA-COMP:14399"/>
        <dbReference type="ChEBI" id="CHEBI:15378"/>
        <dbReference type="ChEBI" id="CHEBI:24646"/>
        <dbReference type="ChEBI" id="CHEBI:29033"/>
        <dbReference type="ChEBI" id="CHEBI:29034"/>
        <dbReference type="ChEBI" id="CHEBI:132124"/>
        <dbReference type="EC" id="7.1.1.8"/>
    </reaction>
</comment>
<organism evidence="21 22">
    <name type="scientific">Galbitalea soli</name>
    <dbReference type="NCBI Taxonomy" id="1268042"/>
    <lineage>
        <taxon>Bacteria</taxon>
        <taxon>Bacillati</taxon>
        <taxon>Actinomycetota</taxon>
        <taxon>Actinomycetes</taxon>
        <taxon>Micrococcales</taxon>
        <taxon>Microbacteriaceae</taxon>
        <taxon>Galbitalea</taxon>
    </lineage>
</organism>
<name>A0A7C9TNH7_9MICO</name>
<keyword evidence="11 17" id="KW-1278">Translocase</keyword>
<comment type="caution">
    <text evidence="17">Lacks conserved residue(s) required for the propagation of feature annotation.</text>
</comment>
<evidence type="ECO:0000256" key="15">
    <source>
        <dbReference type="ARBA" id="ARBA00023136"/>
    </source>
</evidence>
<protein>
    <recommendedName>
        <fullName evidence="3 17">Cytochrome bc1 complex cytochrome c subunit</fullName>
        <ecNumber evidence="2 17">7.1.1.8</ecNumber>
    </recommendedName>
</protein>
<dbReference type="InterPro" id="IPR009056">
    <property type="entry name" value="Cyt_c-like_dom"/>
</dbReference>
<feature type="binding site" description="axial binding residue" evidence="19">
    <location>
        <position position="71"/>
    </location>
    <ligand>
        <name>heme c</name>
        <dbReference type="ChEBI" id="CHEBI:61717"/>
        <label>1</label>
    </ligand>
    <ligandPart>
        <name>Fe</name>
        <dbReference type="ChEBI" id="CHEBI:18248"/>
    </ligandPart>
</feature>
<evidence type="ECO:0000256" key="12">
    <source>
        <dbReference type="ARBA" id="ARBA00022982"/>
    </source>
</evidence>
<keyword evidence="8 17" id="KW-0812">Transmembrane</keyword>
<dbReference type="PANTHER" id="PTHR33751">
    <property type="entry name" value="CBB3-TYPE CYTOCHROME C OXIDASE SUBUNIT FIXP"/>
    <property type="match status" value="1"/>
</dbReference>
<keyword evidence="4 17" id="KW-0813">Transport</keyword>
<keyword evidence="9 17" id="KW-0479">Metal-binding</keyword>
<evidence type="ECO:0000256" key="2">
    <source>
        <dbReference type="ARBA" id="ARBA00012951"/>
    </source>
</evidence>
<comment type="subcellular location">
    <subcellularLocation>
        <location evidence="1 17">Cell membrane</location>
        <topology evidence="1 17">Multi-pass membrane protein</topology>
    </subcellularLocation>
</comment>
<keyword evidence="6 17" id="KW-0349">Heme</keyword>
<keyword evidence="10" id="KW-0677">Repeat</keyword>
<evidence type="ECO:0000256" key="14">
    <source>
        <dbReference type="ARBA" id="ARBA00023004"/>
    </source>
</evidence>
<dbReference type="GO" id="GO:0020037">
    <property type="term" value="F:heme binding"/>
    <property type="evidence" value="ECO:0007669"/>
    <property type="project" value="UniProtKB-UniRule"/>
</dbReference>
<evidence type="ECO:0000313" key="21">
    <source>
        <dbReference type="EMBL" id="NEM90035.1"/>
    </source>
</evidence>
<keyword evidence="5 17" id="KW-1003">Cell membrane</keyword>
<evidence type="ECO:0000256" key="5">
    <source>
        <dbReference type="ARBA" id="ARBA00022475"/>
    </source>
</evidence>
<gene>
    <name evidence="21" type="ORF">G3T37_01535</name>
</gene>
<dbReference type="EC" id="7.1.1.8" evidence="2 17"/>
<dbReference type="Gene3D" id="1.10.760.10">
    <property type="entry name" value="Cytochrome c-like domain"/>
    <property type="match status" value="2"/>
</dbReference>
<dbReference type="Proteomes" id="UP000479756">
    <property type="component" value="Unassembled WGS sequence"/>
</dbReference>
<proteinExistence type="predicted"/>
<feature type="domain" description="Cytochrome c" evidence="20">
    <location>
        <begin position="54"/>
        <end position="226"/>
    </location>
</feature>
<evidence type="ECO:0000256" key="11">
    <source>
        <dbReference type="ARBA" id="ARBA00022967"/>
    </source>
</evidence>
<dbReference type="InterPro" id="IPR009152">
    <property type="entry name" value="bc1_cytC-su"/>
</dbReference>
<evidence type="ECO:0000259" key="20">
    <source>
        <dbReference type="PROSITE" id="PS51007"/>
    </source>
</evidence>
<dbReference type="AlphaFoldDB" id="A0A7C9TNH7"/>
<dbReference type="PIRSF" id="PIRSF000007">
    <property type="entry name" value="Ubiq_cycred_cyc"/>
    <property type="match status" value="1"/>
</dbReference>
<dbReference type="GO" id="GO:0005886">
    <property type="term" value="C:plasma membrane"/>
    <property type="evidence" value="ECO:0007669"/>
    <property type="project" value="UniProtKB-SubCell"/>
</dbReference>
<feature type="transmembrane region" description="Helical" evidence="17">
    <location>
        <begin position="246"/>
        <end position="265"/>
    </location>
</feature>
<evidence type="ECO:0000256" key="16">
    <source>
        <dbReference type="ARBA" id="ARBA00029351"/>
    </source>
</evidence>
<evidence type="ECO:0000313" key="22">
    <source>
        <dbReference type="Proteomes" id="UP000479756"/>
    </source>
</evidence>
<dbReference type="RefSeq" id="WP_163471716.1">
    <property type="nucleotide sequence ID" value="NZ_JAAGWZ010000001.1"/>
</dbReference>
<dbReference type="GO" id="GO:0008121">
    <property type="term" value="F:quinol-cytochrome-c reductase activity"/>
    <property type="evidence" value="ECO:0007669"/>
    <property type="project" value="UniProtKB-UniRule"/>
</dbReference>
<feature type="binding site" description="axial binding residue" evidence="19">
    <location>
        <position position="165"/>
    </location>
    <ligand>
        <name>heme c</name>
        <dbReference type="ChEBI" id="CHEBI:61717"/>
        <label>2</label>
    </ligand>
    <ligandPart>
        <name>Fe</name>
        <dbReference type="ChEBI" id="CHEBI:18248"/>
    </ligandPart>
</feature>
<evidence type="ECO:0000256" key="1">
    <source>
        <dbReference type="ARBA" id="ARBA00004651"/>
    </source>
</evidence>
<evidence type="ECO:0000256" key="6">
    <source>
        <dbReference type="ARBA" id="ARBA00022617"/>
    </source>
</evidence>
<feature type="binding site" description="covalent" evidence="18">
    <location>
        <position position="70"/>
    </location>
    <ligand>
        <name>heme c</name>
        <dbReference type="ChEBI" id="CHEBI:61717"/>
        <label>1</label>
    </ligand>
</feature>
<evidence type="ECO:0000256" key="3">
    <source>
        <dbReference type="ARBA" id="ARBA00017819"/>
    </source>
</evidence>